<dbReference type="EnsemblMetazoa" id="GBRI003656-RA">
    <property type="protein sequence ID" value="GBRI003656-PA"/>
    <property type="gene ID" value="GBRI003656"/>
</dbReference>
<feature type="transmembrane region" description="Helical" evidence="1">
    <location>
        <begin position="7"/>
        <end position="27"/>
    </location>
</feature>
<keyword evidence="1" id="KW-1133">Transmembrane helix</keyword>
<proteinExistence type="predicted"/>
<reference evidence="2" key="2">
    <citation type="submission" date="2020-05" db="UniProtKB">
        <authorList>
            <consortium name="EnsemblMetazoa"/>
        </authorList>
    </citation>
    <scope>IDENTIFICATION</scope>
    <source>
        <strain evidence="2">IAEA</strain>
    </source>
</reference>
<dbReference type="Proteomes" id="UP000091820">
    <property type="component" value="Unassembled WGS sequence"/>
</dbReference>
<protein>
    <submittedName>
        <fullName evidence="2">Uncharacterized protein</fullName>
    </submittedName>
</protein>
<keyword evidence="1" id="KW-0812">Transmembrane</keyword>
<keyword evidence="1" id="KW-0472">Membrane</keyword>
<sequence>MHHLLTLAPMAILVVIVLIICRKPFLITLTYKTSALMTKVACSLTISLNRKVNENTLPWHLIEVILRGVHAFIAVLIKRNEGEILLSALTSFVPIRQ</sequence>
<accession>A0A1A9W263</accession>
<evidence type="ECO:0000313" key="2">
    <source>
        <dbReference type="EnsemblMetazoa" id="GBRI003656-PA"/>
    </source>
</evidence>
<evidence type="ECO:0000256" key="1">
    <source>
        <dbReference type="SAM" id="Phobius"/>
    </source>
</evidence>
<name>A0A1A9W263_9MUSC</name>
<organism evidence="2 3">
    <name type="scientific">Glossina brevipalpis</name>
    <dbReference type="NCBI Taxonomy" id="37001"/>
    <lineage>
        <taxon>Eukaryota</taxon>
        <taxon>Metazoa</taxon>
        <taxon>Ecdysozoa</taxon>
        <taxon>Arthropoda</taxon>
        <taxon>Hexapoda</taxon>
        <taxon>Insecta</taxon>
        <taxon>Pterygota</taxon>
        <taxon>Neoptera</taxon>
        <taxon>Endopterygota</taxon>
        <taxon>Diptera</taxon>
        <taxon>Brachycera</taxon>
        <taxon>Muscomorpha</taxon>
        <taxon>Hippoboscoidea</taxon>
        <taxon>Glossinidae</taxon>
        <taxon>Glossina</taxon>
    </lineage>
</organism>
<evidence type="ECO:0000313" key="3">
    <source>
        <dbReference type="Proteomes" id="UP000091820"/>
    </source>
</evidence>
<dbReference type="VEuPathDB" id="VectorBase:GBRI003656"/>
<reference evidence="3" key="1">
    <citation type="submission" date="2014-03" db="EMBL/GenBank/DDBJ databases">
        <authorList>
            <person name="Aksoy S."/>
            <person name="Warren W."/>
            <person name="Wilson R.K."/>
        </authorList>
    </citation>
    <scope>NUCLEOTIDE SEQUENCE [LARGE SCALE GENOMIC DNA]</scope>
    <source>
        <strain evidence="3">IAEA</strain>
    </source>
</reference>
<keyword evidence="3" id="KW-1185">Reference proteome</keyword>
<dbReference type="AlphaFoldDB" id="A0A1A9W263"/>